<evidence type="ECO:0008006" key="3">
    <source>
        <dbReference type="Google" id="ProtNLM"/>
    </source>
</evidence>
<dbReference type="Proteomes" id="UP000183454">
    <property type="component" value="Unassembled WGS sequence"/>
</dbReference>
<name>A0A1H2TRR4_9PROT</name>
<dbReference type="RefSeq" id="WP_074666573.1">
    <property type="nucleotide sequence ID" value="NZ_FNNH01000012.1"/>
</dbReference>
<protein>
    <recommendedName>
        <fullName evidence="3">Lipoprotein</fullName>
    </recommendedName>
</protein>
<dbReference type="EMBL" id="FNNH01000012">
    <property type="protein sequence ID" value="SDW46551.1"/>
    <property type="molecule type" value="Genomic_DNA"/>
</dbReference>
<dbReference type="PROSITE" id="PS51257">
    <property type="entry name" value="PROKAR_LIPOPROTEIN"/>
    <property type="match status" value="1"/>
</dbReference>
<reference evidence="1 2" key="1">
    <citation type="submission" date="2016-10" db="EMBL/GenBank/DDBJ databases">
        <authorList>
            <person name="de Groot N.N."/>
        </authorList>
    </citation>
    <scope>NUCLEOTIDE SEQUENCE [LARGE SCALE GENOMIC DNA]</scope>
    <source>
        <strain evidence="1 2">Nm110</strain>
    </source>
</reference>
<evidence type="ECO:0000313" key="2">
    <source>
        <dbReference type="Proteomes" id="UP000183454"/>
    </source>
</evidence>
<accession>A0A1H2TRR4</accession>
<sequence>MARIFSSQAEIRITGLVLLILLMTGCVSIQPRWAVRTTSTPFSSPSDLASLEQEAVALFTPLAPTLLLRGDEAGLGLYLAEAIKKVAPTWKIMDEQQTIGLINRHGLTGEYTRLRQGADQIHILERDLLQKIGKSIGVRYVFQPRLAYISQTMTDRFEAPVSPILILQTRSAVLRLSLQLWDTVSGEPIWSSTAESVVLNETMSLEPMFIKDAAQAAFGSMLTDLLTGKTSSEYSRINQFLDKLVQEKNE</sequence>
<evidence type="ECO:0000313" key="1">
    <source>
        <dbReference type="EMBL" id="SDW46551.1"/>
    </source>
</evidence>
<organism evidence="1 2">
    <name type="scientific">Nitrosomonas communis</name>
    <dbReference type="NCBI Taxonomy" id="44574"/>
    <lineage>
        <taxon>Bacteria</taxon>
        <taxon>Pseudomonadati</taxon>
        <taxon>Pseudomonadota</taxon>
        <taxon>Betaproteobacteria</taxon>
        <taxon>Nitrosomonadales</taxon>
        <taxon>Nitrosomonadaceae</taxon>
        <taxon>Nitrosomonas</taxon>
    </lineage>
</organism>
<dbReference type="AlphaFoldDB" id="A0A1H2TRR4"/>
<gene>
    <name evidence="1" type="ORF">SAMN05421882_101236</name>
</gene>
<proteinExistence type="predicted"/>